<keyword evidence="5 8" id="KW-0812">Transmembrane</keyword>
<reference evidence="9" key="1">
    <citation type="journal article" date="2014" name="Front. Microbiol.">
        <title>High frequency of phylogenetically diverse reductive dehalogenase-homologous genes in deep subseafloor sedimentary metagenomes.</title>
        <authorList>
            <person name="Kawai M."/>
            <person name="Futagami T."/>
            <person name="Toyoda A."/>
            <person name="Takaki Y."/>
            <person name="Nishi S."/>
            <person name="Hori S."/>
            <person name="Arai W."/>
            <person name="Tsubouchi T."/>
            <person name="Morono Y."/>
            <person name="Uchiyama I."/>
            <person name="Ito T."/>
            <person name="Fujiyama A."/>
            <person name="Inagaki F."/>
            <person name="Takami H."/>
        </authorList>
    </citation>
    <scope>NUCLEOTIDE SEQUENCE</scope>
    <source>
        <strain evidence="9">Expedition CK06-06</strain>
    </source>
</reference>
<name>X1EAX0_9ZZZZ</name>
<feature type="transmembrane region" description="Helical" evidence="8">
    <location>
        <begin position="41"/>
        <end position="59"/>
    </location>
</feature>
<evidence type="ECO:0008006" key="10">
    <source>
        <dbReference type="Google" id="ProtNLM"/>
    </source>
</evidence>
<keyword evidence="7 8" id="KW-0472">Membrane</keyword>
<gene>
    <name evidence="9" type="ORF">S01H4_53224</name>
</gene>
<organism evidence="9">
    <name type="scientific">marine sediment metagenome</name>
    <dbReference type="NCBI Taxonomy" id="412755"/>
    <lineage>
        <taxon>unclassified sequences</taxon>
        <taxon>metagenomes</taxon>
        <taxon>ecological metagenomes</taxon>
    </lineage>
</organism>
<comment type="caution">
    <text evidence="9">The sequence shown here is derived from an EMBL/GenBank/DDBJ whole genome shotgun (WGS) entry which is preliminary data.</text>
</comment>
<keyword evidence="3" id="KW-1003">Cell membrane</keyword>
<dbReference type="PANTHER" id="PTHR32196">
    <property type="entry name" value="ABC TRANSPORTER PERMEASE PROTEIN YPHD-RELATED-RELATED"/>
    <property type="match status" value="1"/>
</dbReference>
<proteinExistence type="predicted"/>
<evidence type="ECO:0000256" key="6">
    <source>
        <dbReference type="ARBA" id="ARBA00022989"/>
    </source>
</evidence>
<dbReference type="AlphaFoldDB" id="X1EAX0"/>
<dbReference type="GO" id="GO:0005886">
    <property type="term" value="C:plasma membrane"/>
    <property type="evidence" value="ECO:0007669"/>
    <property type="project" value="UniProtKB-SubCell"/>
</dbReference>
<comment type="subcellular location">
    <subcellularLocation>
        <location evidence="1">Cell membrane</location>
        <topology evidence="1">Multi-pass membrane protein</topology>
    </subcellularLocation>
</comment>
<evidence type="ECO:0000256" key="2">
    <source>
        <dbReference type="ARBA" id="ARBA00022448"/>
    </source>
</evidence>
<keyword evidence="2" id="KW-0813">Transport</keyword>
<dbReference type="Pfam" id="PF02653">
    <property type="entry name" value="BPD_transp_2"/>
    <property type="match status" value="1"/>
</dbReference>
<evidence type="ECO:0000256" key="7">
    <source>
        <dbReference type="ARBA" id="ARBA00023136"/>
    </source>
</evidence>
<sequence length="98" mass="10255">GIVMTSRMGAAMVYAGTGLELRVITAVIIGGASLSGGEGSAIGAFLGSLIMVLTINILSLLNVSIYWQTFVIGGILLLAVTLDTLNVKRRERSIFKKA</sequence>
<dbReference type="PANTHER" id="PTHR32196:SF21">
    <property type="entry name" value="ABC TRANSPORTER PERMEASE PROTEIN YPHD-RELATED"/>
    <property type="match status" value="1"/>
</dbReference>
<evidence type="ECO:0000256" key="5">
    <source>
        <dbReference type="ARBA" id="ARBA00022692"/>
    </source>
</evidence>
<dbReference type="GO" id="GO:0022857">
    <property type="term" value="F:transmembrane transporter activity"/>
    <property type="evidence" value="ECO:0007669"/>
    <property type="project" value="InterPro"/>
</dbReference>
<feature type="non-terminal residue" evidence="9">
    <location>
        <position position="1"/>
    </location>
</feature>
<evidence type="ECO:0000256" key="8">
    <source>
        <dbReference type="SAM" id="Phobius"/>
    </source>
</evidence>
<protein>
    <recommendedName>
        <fullName evidence="10">ABC transporter permease</fullName>
    </recommendedName>
</protein>
<evidence type="ECO:0000256" key="1">
    <source>
        <dbReference type="ARBA" id="ARBA00004651"/>
    </source>
</evidence>
<evidence type="ECO:0000256" key="3">
    <source>
        <dbReference type="ARBA" id="ARBA00022475"/>
    </source>
</evidence>
<dbReference type="EMBL" id="BART01030490">
    <property type="protein sequence ID" value="GAH17480.1"/>
    <property type="molecule type" value="Genomic_DNA"/>
</dbReference>
<evidence type="ECO:0000313" key="9">
    <source>
        <dbReference type="EMBL" id="GAH17480.1"/>
    </source>
</evidence>
<feature type="transmembrane region" description="Helical" evidence="8">
    <location>
        <begin position="65"/>
        <end position="87"/>
    </location>
</feature>
<evidence type="ECO:0000256" key="4">
    <source>
        <dbReference type="ARBA" id="ARBA00022519"/>
    </source>
</evidence>
<dbReference type="InterPro" id="IPR001851">
    <property type="entry name" value="ABC_transp_permease"/>
</dbReference>
<keyword evidence="6 8" id="KW-1133">Transmembrane helix</keyword>
<keyword evidence="4" id="KW-0997">Cell inner membrane</keyword>
<feature type="transmembrane region" description="Helical" evidence="8">
    <location>
        <begin position="12"/>
        <end position="34"/>
    </location>
</feature>
<accession>X1EAX0</accession>